<keyword evidence="3" id="KW-0614">Plasmid</keyword>
<accession>A0A375CRB8</accession>
<dbReference type="EMBL" id="OFSP01000055">
    <property type="protein sequence ID" value="SOY75851.1"/>
    <property type="molecule type" value="Genomic_DNA"/>
</dbReference>
<dbReference type="Proteomes" id="UP000257016">
    <property type="component" value="Unassembled WGS sequence"/>
</dbReference>
<dbReference type="EMBL" id="LT984815">
    <property type="protein sequence ID" value="SPD69518.1"/>
    <property type="molecule type" value="Genomic_DNA"/>
</dbReference>
<organism evidence="2">
    <name type="scientific">Cupriavidus taiwanensis</name>
    <dbReference type="NCBI Taxonomy" id="164546"/>
    <lineage>
        <taxon>Bacteria</taxon>
        <taxon>Pseudomonadati</taxon>
        <taxon>Pseudomonadota</taxon>
        <taxon>Betaproteobacteria</taxon>
        <taxon>Burkholderiales</taxon>
        <taxon>Burkholderiaceae</taxon>
        <taxon>Cupriavidus</taxon>
    </lineage>
</organism>
<dbReference type="AlphaFoldDB" id="A0A375CRB8"/>
<dbReference type="Proteomes" id="UP000254259">
    <property type="component" value="Plasmid CBM2636p"/>
</dbReference>
<protein>
    <submittedName>
        <fullName evidence="2">Uncharacterized protein</fullName>
    </submittedName>
</protein>
<name>A0A375CRB8_9BURK</name>
<evidence type="ECO:0000313" key="2">
    <source>
        <dbReference type="EMBL" id="SOY77823.1"/>
    </source>
</evidence>
<evidence type="ECO:0000313" key="3">
    <source>
        <dbReference type="EMBL" id="SPD69518.1"/>
    </source>
</evidence>
<sequence>MAATIGWKDDDFVVKQTFAATLVTAKPWQHHFDKHAKVAVLFRHFVWFNEEFRGRPRGF</sequence>
<dbReference type="EMBL" id="OFSN01000043">
    <property type="protein sequence ID" value="SOY77823.1"/>
    <property type="molecule type" value="Genomic_DNA"/>
</dbReference>
<evidence type="ECO:0000313" key="1">
    <source>
        <dbReference type="EMBL" id="SOY75851.1"/>
    </source>
</evidence>
<dbReference type="Proteomes" id="UP000256297">
    <property type="component" value="Plasmid CBM2589_p"/>
</dbReference>
<proteinExistence type="predicted"/>
<evidence type="ECO:0000313" key="4">
    <source>
        <dbReference type="Proteomes" id="UP000254259"/>
    </source>
</evidence>
<geneLocation type="plasmid" evidence="4">
    <name>cbm2636p</name>
</geneLocation>
<gene>
    <name evidence="2" type="ORF">CBM2586_P230011</name>
    <name evidence="1" type="ORF">CBM2589_P230011</name>
    <name evidence="3" type="ORF">CBM2636_P20205</name>
</gene>
<geneLocation type="plasmid" evidence="3">
    <name>CBM2636p</name>
</geneLocation>
<reference evidence="2 4" key="1">
    <citation type="submission" date="2018-01" db="EMBL/GenBank/DDBJ databases">
        <authorList>
            <person name="Clerissi C."/>
        </authorList>
    </citation>
    <scope>NUCLEOTIDE SEQUENCE</scope>
    <source>
        <strain evidence="2">Cupriavidus taiwanensis LMG 19430</strain>
        <strain evidence="1">Cupriavidus taiwanensis STM 3521</strain>
        <strain evidence="3">Cupriavidus taiwanensis SWF 66322</strain>
        <plasmid evidence="4">cbm2636p</plasmid>
        <plasmid evidence="3">CBM2636p</plasmid>
    </source>
</reference>